<reference evidence="2 3" key="1">
    <citation type="journal article" date="2008" name="Int. J. Syst. Evol. Microbiol.">
        <title>Amphritea japonica sp. nov. and Amphritea balenae sp. nov., isolated from the sediment adjacent to sperm whale carcasses off Kagoshima, Japan.</title>
        <authorList>
            <person name="Miyazaki M."/>
            <person name="Nogi Y."/>
            <person name="Fujiwara Y."/>
            <person name="Kawato M."/>
            <person name="Nagahama T."/>
            <person name="Kubokawa K."/>
            <person name="Horikoshi K."/>
        </authorList>
    </citation>
    <scope>NUCLEOTIDE SEQUENCE [LARGE SCALE GENOMIC DNA]</scope>
    <source>
        <strain evidence="2 3">ATCC BAA-1530</strain>
    </source>
</reference>
<evidence type="ECO:0000313" key="2">
    <source>
        <dbReference type="EMBL" id="BBB26474.1"/>
    </source>
</evidence>
<evidence type="ECO:0000313" key="3">
    <source>
        <dbReference type="Proteomes" id="UP000595663"/>
    </source>
</evidence>
<dbReference type="KEGG" id="ajp:AMJAP_1883"/>
<dbReference type="Proteomes" id="UP000595663">
    <property type="component" value="Chromosome"/>
</dbReference>
<feature type="transmembrane region" description="Helical" evidence="1">
    <location>
        <begin position="51"/>
        <end position="80"/>
    </location>
</feature>
<keyword evidence="1" id="KW-0472">Membrane</keyword>
<protein>
    <submittedName>
        <fullName evidence="2">Uncharacterized protein</fullName>
    </submittedName>
</protein>
<organism evidence="2 3">
    <name type="scientific">Amphritea japonica ATCC BAA-1530</name>
    <dbReference type="NCBI Taxonomy" id="1278309"/>
    <lineage>
        <taxon>Bacteria</taxon>
        <taxon>Pseudomonadati</taxon>
        <taxon>Pseudomonadota</taxon>
        <taxon>Gammaproteobacteria</taxon>
        <taxon>Oceanospirillales</taxon>
        <taxon>Oceanospirillaceae</taxon>
        <taxon>Amphritea</taxon>
    </lineage>
</organism>
<proteinExistence type="predicted"/>
<dbReference type="AlphaFoldDB" id="A0A7R6SSL7"/>
<keyword evidence="3" id="KW-1185">Reference proteome</keyword>
<gene>
    <name evidence="2" type="ORF">AMJAP_1883</name>
</gene>
<evidence type="ECO:0000256" key="1">
    <source>
        <dbReference type="SAM" id="Phobius"/>
    </source>
</evidence>
<accession>A0A7R6SSL7</accession>
<keyword evidence="1" id="KW-1133">Transmembrane helix</keyword>
<sequence length="86" mass="10329">MEVIMGFELFRFYLFLLLPEWMGSRQPDSRHFFRRKFTSAYRARLRWVRRLWIASGLLMLILPIPPVVITLGLFTTFLSFSLLDET</sequence>
<dbReference type="EMBL" id="AP014545">
    <property type="protein sequence ID" value="BBB26474.1"/>
    <property type="molecule type" value="Genomic_DNA"/>
</dbReference>
<keyword evidence="1" id="KW-0812">Transmembrane</keyword>
<name>A0A7R6SSL7_9GAMM</name>